<evidence type="ECO:0000256" key="3">
    <source>
        <dbReference type="ARBA" id="ARBA00005313"/>
    </source>
</evidence>
<keyword evidence="4" id="KW-0540">Nuclease</keyword>
<reference evidence="16" key="1">
    <citation type="journal article" date="2023" name="PhytoFront">
        <title>Draft Genome Resources of Seven Strains of Tilletia horrida, Causal Agent of Kernel Smut of Rice.</title>
        <authorList>
            <person name="Khanal S."/>
            <person name="Antony Babu S."/>
            <person name="Zhou X.G."/>
        </authorList>
    </citation>
    <scope>NUCLEOTIDE SEQUENCE</scope>
    <source>
        <strain evidence="16">TX6</strain>
    </source>
</reference>
<dbReference type="GO" id="GO:0048476">
    <property type="term" value="C:Holliday junction resolvase complex"/>
    <property type="evidence" value="ECO:0007669"/>
    <property type="project" value="InterPro"/>
</dbReference>
<dbReference type="Gene3D" id="1.10.150.670">
    <property type="entry name" value="Crossover junction endonuclease EME1, DNA-binding domain"/>
    <property type="match status" value="1"/>
</dbReference>
<keyword evidence="17" id="KW-1185">Reference proteome</keyword>
<keyword evidence="10" id="KW-0233">DNA recombination</keyword>
<dbReference type="PANTHER" id="PTHR21077:SF5">
    <property type="entry name" value="CROSSOVER JUNCTION ENDONUCLEASE MMS4"/>
    <property type="match status" value="1"/>
</dbReference>
<evidence type="ECO:0000259" key="15">
    <source>
        <dbReference type="SMART" id="SM00891"/>
    </source>
</evidence>
<comment type="cofactor">
    <cofactor evidence="1">
        <name>Mg(2+)</name>
        <dbReference type="ChEBI" id="CHEBI:18420"/>
    </cofactor>
</comment>
<dbReference type="InterPro" id="IPR006166">
    <property type="entry name" value="ERCC4_domain"/>
</dbReference>
<evidence type="ECO:0000256" key="4">
    <source>
        <dbReference type="ARBA" id="ARBA00022722"/>
    </source>
</evidence>
<keyword evidence="8" id="KW-0378">Hydrolase</keyword>
<dbReference type="Proteomes" id="UP001176517">
    <property type="component" value="Unassembled WGS sequence"/>
</dbReference>
<feature type="region of interest" description="Disordered" evidence="14">
    <location>
        <begin position="202"/>
        <end position="234"/>
    </location>
</feature>
<evidence type="ECO:0000256" key="5">
    <source>
        <dbReference type="ARBA" id="ARBA00022723"/>
    </source>
</evidence>
<evidence type="ECO:0000256" key="12">
    <source>
        <dbReference type="ARBA" id="ARBA00023242"/>
    </source>
</evidence>
<dbReference type="GO" id="GO:0003677">
    <property type="term" value="F:DNA binding"/>
    <property type="evidence" value="ECO:0007669"/>
    <property type="project" value="InterPro"/>
</dbReference>
<proteinExistence type="inferred from homology"/>
<keyword evidence="7" id="KW-0227">DNA damage</keyword>
<dbReference type="InterPro" id="IPR042530">
    <property type="entry name" value="EME1/EME2_C"/>
</dbReference>
<evidence type="ECO:0000313" key="17">
    <source>
        <dbReference type="Proteomes" id="UP001176517"/>
    </source>
</evidence>
<keyword evidence="9" id="KW-0460">Magnesium</keyword>
<comment type="caution">
    <text evidence="16">The sequence shown here is derived from an EMBL/GenBank/DDBJ whole genome shotgun (WGS) entry which is preliminary data.</text>
</comment>
<evidence type="ECO:0000256" key="10">
    <source>
        <dbReference type="ARBA" id="ARBA00023172"/>
    </source>
</evidence>
<dbReference type="GO" id="GO:0031297">
    <property type="term" value="P:replication fork processing"/>
    <property type="evidence" value="ECO:0007669"/>
    <property type="project" value="TreeGrafter"/>
</dbReference>
<accession>A0AAN6GNL4</accession>
<dbReference type="Gene3D" id="3.40.50.10130">
    <property type="match status" value="1"/>
</dbReference>
<evidence type="ECO:0000313" key="16">
    <source>
        <dbReference type="EMBL" id="KAK0548964.1"/>
    </source>
</evidence>
<dbReference type="SMART" id="SM00891">
    <property type="entry name" value="ERCC4"/>
    <property type="match status" value="1"/>
</dbReference>
<comment type="subcellular location">
    <subcellularLocation>
        <location evidence="2">Nucleus</location>
    </subcellularLocation>
</comment>
<evidence type="ECO:0000256" key="8">
    <source>
        <dbReference type="ARBA" id="ARBA00022801"/>
    </source>
</evidence>
<evidence type="ECO:0000256" key="2">
    <source>
        <dbReference type="ARBA" id="ARBA00004123"/>
    </source>
</evidence>
<evidence type="ECO:0000256" key="7">
    <source>
        <dbReference type="ARBA" id="ARBA00022763"/>
    </source>
</evidence>
<dbReference type="GO" id="GO:0005634">
    <property type="term" value="C:nucleus"/>
    <property type="evidence" value="ECO:0007669"/>
    <property type="project" value="UniProtKB-SubCell"/>
</dbReference>
<keyword evidence="11" id="KW-0234">DNA repair</keyword>
<organism evidence="16 17">
    <name type="scientific">Tilletia horrida</name>
    <dbReference type="NCBI Taxonomy" id="155126"/>
    <lineage>
        <taxon>Eukaryota</taxon>
        <taxon>Fungi</taxon>
        <taxon>Dikarya</taxon>
        <taxon>Basidiomycota</taxon>
        <taxon>Ustilaginomycotina</taxon>
        <taxon>Exobasidiomycetes</taxon>
        <taxon>Tilletiales</taxon>
        <taxon>Tilletiaceae</taxon>
        <taxon>Tilletia</taxon>
    </lineage>
</organism>
<feature type="domain" description="ERCC4" evidence="15">
    <location>
        <begin position="16"/>
        <end position="342"/>
    </location>
</feature>
<evidence type="ECO:0000256" key="1">
    <source>
        <dbReference type="ARBA" id="ARBA00001946"/>
    </source>
</evidence>
<dbReference type="GO" id="GO:0000712">
    <property type="term" value="P:resolution of meiotic recombination intermediates"/>
    <property type="evidence" value="ECO:0007669"/>
    <property type="project" value="TreeGrafter"/>
</dbReference>
<evidence type="ECO:0000256" key="14">
    <source>
        <dbReference type="SAM" id="MobiDB-lite"/>
    </source>
</evidence>
<dbReference type="PANTHER" id="PTHR21077">
    <property type="entry name" value="EME1 PROTEIN"/>
    <property type="match status" value="1"/>
</dbReference>
<dbReference type="GO" id="GO:0031573">
    <property type="term" value="P:mitotic intra-S DNA damage checkpoint signaling"/>
    <property type="evidence" value="ECO:0007669"/>
    <property type="project" value="TreeGrafter"/>
</dbReference>
<evidence type="ECO:0000256" key="9">
    <source>
        <dbReference type="ARBA" id="ARBA00022842"/>
    </source>
</evidence>
<keyword evidence="5" id="KW-0479">Metal-binding</keyword>
<sequence>MEANKLRRSKTETFKEMVVDVDGALTAPAAKTSATGLGPSFAGALHGAGITALESRLKESGASINIVGSTEPRMANAGRALSSALGISDQILPDPPVIRLRRKIKARLDVEHRIWVPLPAATFQHEPTAIILLTATEVLAHLAKGSGALAKLIPRVKAGLASSGGVHQTQAFQLFFIVVGLQVHFRKKAQKNDQDWRRAVQAEMAKEDAEEAGAEATTSAPARKRKAPAAVDPAAEVTQEDAEIEMLRLTMEHGVYVIHAKALVDAVEAIVDIVGDVGIRPYKMIANSHLPFCTDVSRTGTSATDEGTYLLMLQQIPRVTEPAARAIQCEFPTVRLLMEAYDEAMERDRRSNAGTSSKNGSHVDNLVAECVIRNRVDGKASSRKVGQAMSKRIGMVLTGDDPLALL</sequence>
<keyword evidence="12" id="KW-0539">Nucleus</keyword>
<keyword evidence="13" id="KW-0469">Meiosis</keyword>
<evidence type="ECO:0000256" key="13">
    <source>
        <dbReference type="ARBA" id="ARBA00023254"/>
    </source>
</evidence>
<keyword evidence="6" id="KW-0255">Endonuclease</keyword>
<evidence type="ECO:0000256" key="6">
    <source>
        <dbReference type="ARBA" id="ARBA00022759"/>
    </source>
</evidence>
<name>A0AAN6GNL4_9BASI</name>
<gene>
    <name evidence="16" type="ORF">OC846_004291</name>
</gene>
<dbReference type="GO" id="GO:0046872">
    <property type="term" value="F:metal ion binding"/>
    <property type="evidence" value="ECO:0007669"/>
    <property type="project" value="UniProtKB-KW"/>
</dbReference>
<evidence type="ECO:0000256" key="11">
    <source>
        <dbReference type="ARBA" id="ARBA00023204"/>
    </source>
</evidence>
<dbReference type="GO" id="GO:0006302">
    <property type="term" value="P:double-strand break repair"/>
    <property type="evidence" value="ECO:0007669"/>
    <property type="project" value="TreeGrafter"/>
</dbReference>
<comment type="similarity">
    <text evidence="3">Belongs to the EME1/MMS4 family.</text>
</comment>
<protein>
    <recommendedName>
        <fullName evidence="15">ERCC4 domain-containing protein</fullName>
    </recommendedName>
</protein>
<dbReference type="AlphaFoldDB" id="A0AAN6GNL4"/>
<dbReference type="EMBL" id="JAPDMZ010000124">
    <property type="protein sequence ID" value="KAK0548964.1"/>
    <property type="molecule type" value="Genomic_DNA"/>
</dbReference>
<dbReference type="GO" id="GO:0008821">
    <property type="term" value="F:crossover junction DNA endonuclease activity"/>
    <property type="evidence" value="ECO:0007669"/>
    <property type="project" value="TreeGrafter"/>
</dbReference>
<dbReference type="Pfam" id="PF21292">
    <property type="entry name" value="EME1-MUS81_C"/>
    <property type="match status" value="1"/>
</dbReference>
<dbReference type="InterPro" id="IPR033310">
    <property type="entry name" value="Mms4/EME1/EME2"/>
</dbReference>